<evidence type="ECO:0000313" key="9">
    <source>
        <dbReference type="Proteomes" id="UP001057998"/>
    </source>
</evidence>
<sequence>MKNLLVIDSSARRTDHVIAGYNSISKQLGALFIDEWMKKSHQDTIVYRDVGAMPPEFISQDWIAAVFTPEAQRSVAQHQLLALSDTLIAEVEAADLIIMTAPMYNYGMPAALKAWFDQVIRINKTFTFDLNRGDTPLEPMFQGKTLVLLSSAGEFGFEPGGIKAHMNHLGTHIEVLSKYLGVNSFYEIRSEYQEFGDARHEQSLADAKAAAIALAGQLRDQSSVLVPSPA</sequence>
<comment type="catalytic activity">
    <reaction evidence="5">
        <text>N,N-dimethyl-1,4-phenylenediamine + anthranilate + 2 NAD(+) = 2-(4-dimethylaminophenyl)diazenylbenzoate + 2 NADH + 2 H(+)</text>
        <dbReference type="Rhea" id="RHEA:55872"/>
        <dbReference type="ChEBI" id="CHEBI:15378"/>
        <dbReference type="ChEBI" id="CHEBI:15783"/>
        <dbReference type="ChEBI" id="CHEBI:16567"/>
        <dbReference type="ChEBI" id="CHEBI:57540"/>
        <dbReference type="ChEBI" id="CHEBI:57945"/>
        <dbReference type="ChEBI" id="CHEBI:71579"/>
        <dbReference type="EC" id="1.7.1.17"/>
    </reaction>
    <physiologicalReaction direction="right-to-left" evidence="5">
        <dbReference type="Rhea" id="RHEA:55874"/>
    </physiologicalReaction>
</comment>
<keyword evidence="9" id="KW-1185">Reference proteome</keyword>
<feature type="domain" description="Flavodoxin-like fold" evidence="7">
    <location>
        <begin position="3"/>
        <end position="211"/>
    </location>
</feature>
<dbReference type="Pfam" id="PF02525">
    <property type="entry name" value="Flavodoxin_2"/>
    <property type="match status" value="1"/>
</dbReference>
<evidence type="ECO:0000259" key="7">
    <source>
        <dbReference type="Pfam" id="PF02525"/>
    </source>
</evidence>
<comment type="function">
    <text evidence="6">Also exhibits azoreductase activity. Catalyzes the reductive cleavage of the azo bond in aromatic azo compounds to the corresponding amines.</text>
</comment>
<comment type="subunit">
    <text evidence="6">Homodimer.</text>
</comment>
<gene>
    <name evidence="6" type="primary">azoR</name>
    <name evidence="8" type="ORF">NNL38_16845</name>
</gene>
<reference evidence="8" key="1">
    <citation type="submission" date="2022-07" db="EMBL/GenBank/DDBJ databases">
        <title>Genome sequencing of Photobacterium atrarenae GJH2-4.</title>
        <authorList>
            <person name="Park S.-J."/>
        </authorList>
    </citation>
    <scope>NUCLEOTIDE SEQUENCE</scope>
    <source>
        <strain evidence="8">GJH2-4</strain>
    </source>
</reference>
<dbReference type="PANTHER" id="PTHR43741">
    <property type="entry name" value="FMN-DEPENDENT NADH-AZOREDUCTASE 1"/>
    <property type="match status" value="1"/>
</dbReference>
<evidence type="ECO:0000256" key="5">
    <source>
        <dbReference type="ARBA" id="ARBA00048542"/>
    </source>
</evidence>
<proteinExistence type="inferred from homology"/>
<feature type="binding site" evidence="6">
    <location>
        <position position="10"/>
    </location>
    <ligand>
        <name>FMN</name>
        <dbReference type="ChEBI" id="CHEBI:58210"/>
    </ligand>
</feature>
<evidence type="ECO:0000256" key="1">
    <source>
        <dbReference type="ARBA" id="ARBA00022630"/>
    </source>
</evidence>
<comment type="similarity">
    <text evidence="6">Belongs to the azoreductase type 1 family.</text>
</comment>
<keyword evidence="4 6" id="KW-0520">NAD</keyword>
<evidence type="ECO:0000256" key="6">
    <source>
        <dbReference type="HAMAP-Rule" id="MF_01216"/>
    </source>
</evidence>
<comment type="caution">
    <text evidence="6">Lacks conserved residue(s) required for the propagation of feature annotation.</text>
</comment>
<evidence type="ECO:0000256" key="4">
    <source>
        <dbReference type="ARBA" id="ARBA00023027"/>
    </source>
</evidence>
<dbReference type="InterPro" id="IPR029039">
    <property type="entry name" value="Flavoprotein-like_sf"/>
</dbReference>
<dbReference type="RefSeq" id="WP_255391593.1">
    <property type="nucleotide sequence ID" value="NZ_CP101509.1"/>
</dbReference>
<organism evidence="8 9">
    <name type="scientific">Photobacterium atrarenae</name>
    <dbReference type="NCBI Taxonomy" id="865757"/>
    <lineage>
        <taxon>Bacteria</taxon>
        <taxon>Pseudomonadati</taxon>
        <taxon>Pseudomonadota</taxon>
        <taxon>Gammaproteobacteria</taxon>
        <taxon>Vibrionales</taxon>
        <taxon>Vibrionaceae</taxon>
        <taxon>Photobacterium</taxon>
    </lineage>
</organism>
<dbReference type="Proteomes" id="UP001057998">
    <property type="component" value="Chromosome 2"/>
</dbReference>
<dbReference type="PANTHER" id="PTHR43741:SF2">
    <property type="entry name" value="FMN-DEPENDENT NADH:QUINONE OXIDOREDUCTASE"/>
    <property type="match status" value="1"/>
</dbReference>
<keyword evidence="2 6" id="KW-0288">FMN</keyword>
<dbReference type="InterPro" id="IPR023048">
    <property type="entry name" value="NADH:quinone_OxRdtase_FMN_depd"/>
</dbReference>
<dbReference type="SUPFAM" id="SSF52218">
    <property type="entry name" value="Flavoproteins"/>
    <property type="match status" value="1"/>
</dbReference>
<protein>
    <recommendedName>
        <fullName evidence="6">FMN dependent NADH:quinone oxidoreductase</fullName>
        <ecNumber evidence="6">1.6.5.-</ecNumber>
    </recommendedName>
    <alternativeName>
        <fullName evidence="6">Azo-dye reductase</fullName>
    </alternativeName>
    <alternativeName>
        <fullName evidence="6">FMN-dependent NADH-azo compound oxidoreductase</fullName>
    </alternativeName>
    <alternativeName>
        <fullName evidence="6">FMN-dependent NADH-azoreductase</fullName>
        <ecNumber evidence="6">1.7.1.17</ecNumber>
    </alternativeName>
</protein>
<evidence type="ECO:0000256" key="3">
    <source>
        <dbReference type="ARBA" id="ARBA00023002"/>
    </source>
</evidence>
<dbReference type="InterPro" id="IPR003680">
    <property type="entry name" value="Flavodoxin_fold"/>
</dbReference>
<accession>A0ABY5GLP6</accession>
<dbReference type="InterPro" id="IPR050104">
    <property type="entry name" value="FMN-dep_NADH:Q_OxRdtase_AzoR1"/>
</dbReference>
<comment type="catalytic activity">
    <reaction evidence="6">
        <text>2 a quinone + NADH + H(+) = 2 a 1,4-benzosemiquinone + NAD(+)</text>
        <dbReference type="Rhea" id="RHEA:65952"/>
        <dbReference type="ChEBI" id="CHEBI:15378"/>
        <dbReference type="ChEBI" id="CHEBI:57540"/>
        <dbReference type="ChEBI" id="CHEBI:57945"/>
        <dbReference type="ChEBI" id="CHEBI:132124"/>
        <dbReference type="ChEBI" id="CHEBI:134225"/>
    </reaction>
</comment>
<dbReference type="EMBL" id="CP101509">
    <property type="protein sequence ID" value="UTV30248.1"/>
    <property type="molecule type" value="Genomic_DNA"/>
</dbReference>
<evidence type="ECO:0000256" key="2">
    <source>
        <dbReference type="ARBA" id="ARBA00022643"/>
    </source>
</evidence>
<comment type="cofactor">
    <cofactor evidence="6">
        <name>FMN</name>
        <dbReference type="ChEBI" id="CHEBI:58210"/>
    </cofactor>
    <text evidence="6">Binds 1 FMN per subunit.</text>
</comment>
<feature type="binding site" evidence="6">
    <location>
        <begin position="23"/>
        <end position="25"/>
    </location>
    <ligand>
        <name>FMN</name>
        <dbReference type="ChEBI" id="CHEBI:58210"/>
    </ligand>
</feature>
<keyword evidence="3 6" id="KW-0560">Oxidoreductase</keyword>
<name>A0ABY5GLP6_9GAMM</name>
<dbReference type="Gene3D" id="3.40.50.360">
    <property type="match status" value="1"/>
</dbReference>
<keyword evidence="1 6" id="KW-0285">Flavoprotein</keyword>
<comment type="function">
    <text evidence="6">Quinone reductase that provides resistance to thiol-specific stress caused by electrophilic quinones.</text>
</comment>
<evidence type="ECO:0000313" key="8">
    <source>
        <dbReference type="EMBL" id="UTV30248.1"/>
    </source>
</evidence>
<dbReference type="EC" id="1.6.5.-" evidence="6"/>
<dbReference type="EC" id="1.7.1.17" evidence="6"/>
<dbReference type="HAMAP" id="MF_01216">
    <property type="entry name" value="Azoreductase_type1"/>
    <property type="match status" value="1"/>
</dbReference>